<dbReference type="Proteomes" id="UP000565262">
    <property type="component" value="Unassembled WGS sequence"/>
</dbReference>
<reference evidence="1 2" key="1">
    <citation type="submission" date="2020-08" db="EMBL/GenBank/DDBJ databases">
        <title>Oceanospirillum sp. nov. isolated from marine sediment.</title>
        <authorList>
            <person name="Ji X."/>
        </authorList>
    </citation>
    <scope>NUCLEOTIDE SEQUENCE [LARGE SCALE GENOMIC DNA]</scope>
    <source>
        <strain evidence="1 2">D5</strain>
    </source>
</reference>
<name>A0A839IZF1_9GAMM</name>
<protein>
    <submittedName>
        <fullName evidence="1">Uncharacterized protein</fullName>
    </submittedName>
</protein>
<evidence type="ECO:0000313" key="2">
    <source>
        <dbReference type="Proteomes" id="UP000565262"/>
    </source>
</evidence>
<proteinExistence type="predicted"/>
<organism evidence="1 2">
    <name type="scientific">Oceanospirillum sediminis</name>
    <dbReference type="NCBI Taxonomy" id="2760088"/>
    <lineage>
        <taxon>Bacteria</taxon>
        <taxon>Pseudomonadati</taxon>
        <taxon>Pseudomonadota</taxon>
        <taxon>Gammaproteobacteria</taxon>
        <taxon>Oceanospirillales</taxon>
        <taxon>Oceanospirillaceae</taxon>
        <taxon>Oceanospirillum</taxon>
    </lineage>
</organism>
<dbReference type="EMBL" id="JACJFM010000242">
    <property type="protein sequence ID" value="MBB1489819.1"/>
    <property type="molecule type" value="Genomic_DNA"/>
</dbReference>
<evidence type="ECO:0000313" key="1">
    <source>
        <dbReference type="EMBL" id="MBB1489819.1"/>
    </source>
</evidence>
<accession>A0A839IZF1</accession>
<sequence length="109" mass="11717">MNFNDVDGNSNYGEQNWSQLPVGYFVDDPTELTINTVDNFVVGTSGVNEYPGVTNTFPQVNYATQHSGKSSYTIRLGVIARVAGASAGGRQHNVEFDCASNFSNPSSTT</sequence>
<keyword evidence="2" id="KW-1185">Reference proteome</keyword>
<feature type="non-terminal residue" evidence="1">
    <location>
        <position position="109"/>
    </location>
</feature>
<gene>
    <name evidence="1" type="ORF">H4O21_24755</name>
</gene>
<dbReference type="AlphaFoldDB" id="A0A839IZF1"/>
<comment type="caution">
    <text evidence="1">The sequence shown here is derived from an EMBL/GenBank/DDBJ whole genome shotgun (WGS) entry which is preliminary data.</text>
</comment>